<reference evidence="7" key="1">
    <citation type="submission" date="2020-05" db="EMBL/GenBank/DDBJ databases">
        <authorList>
            <person name="Chiriac C."/>
            <person name="Salcher M."/>
            <person name="Ghai R."/>
            <person name="Kavagutti S V."/>
        </authorList>
    </citation>
    <scope>NUCLEOTIDE SEQUENCE</scope>
</reference>
<feature type="transmembrane region" description="Helical" evidence="5">
    <location>
        <begin position="301"/>
        <end position="317"/>
    </location>
</feature>
<evidence type="ECO:0000313" key="7">
    <source>
        <dbReference type="EMBL" id="CAB4956035.1"/>
    </source>
</evidence>
<sequence length="357" mass="37578">MSSPAANRTSTWRKVILGTAPIRFREMEWRRTIVVASVVGSLTALAIWFGEPETAFPLAVGSLFTGLGGIGEAPGHRWRIMLWTGLWVGLAAILGGLMSNVGLAELVVVALVGAGCGFAGALGRRGALVGVLTLVTYAIYAGIPDTGSGTFESGALVGLGAMIQMAALLIPVLVRNRRLLRGREDDLPSVRARIKAHSQRRDDFLRHGVRLAAAMVVASAIGHSSNWPHQYWIPMTVAWLSRPDTMGMATRVLSRVAGTIVGVALAIAIINVLGITSYGLAVVVALGAVVMLLFLATDYTLAVIGITVIVMALLSLMGEQIDQTAPSRIASTLVAGVIVVVASVSWPSKSARHAVFE</sequence>
<feature type="transmembrane region" description="Helical" evidence="5">
    <location>
        <begin position="55"/>
        <end position="73"/>
    </location>
</feature>
<dbReference type="Pfam" id="PF13515">
    <property type="entry name" value="FUSC_2"/>
    <property type="match status" value="1"/>
</dbReference>
<evidence type="ECO:0000256" key="4">
    <source>
        <dbReference type="ARBA" id="ARBA00023136"/>
    </source>
</evidence>
<feature type="transmembrane region" description="Helical" evidence="5">
    <location>
        <begin position="127"/>
        <end position="143"/>
    </location>
</feature>
<dbReference type="InterPro" id="IPR049453">
    <property type="entry name" value="Memb_transporter_dom"/>
</dbReference>
<name>A0A6J7KKR8_9ZZZZ</name>
<accession>A0A6J7KKR8</accession>
<feature type="transmembrane region" description="Helical" evidence="5">
    <location>
        <begin position="80"/>
        <end position="97"/>
    </location>
</feature>
<dbReference type="AlphaFoldDB" id="A0A6J7KKR8"/>
<dbReference type="GO" id="GO:0016020">
    <property type="term" value="C:membrane"/>
    <property type="evidence" value="ECO:0007669"/>
    <property type="project" value="UniProtKB-SubCell"/>
</dbReference>
<keyword evidence="3 5" id="KW-1133">Transmembrane helix</keyword>
<evidence type="ECO:0000256" key="1">
    <source>
        <dbReference type="ARBA" id="ARBA00004141"/>
    </source>
</evidence>
<dbReference type="EMBL" id="CAFBNE010000059">
    <property type="protein sequence ID" value="CAB4956035.1"/>
    <property type="molecule type" value="Genomic_DNA"/>
</dbReference>
<feature type="transmembrane region" description="Helical" evidence="5">
    <location>
        <begin position="252"/>
        <end position="272"/>
    </location>
</feature>
<evidence type="ECO:0000256" key="5">
    <source>
        <dbReference type="SAM" id="Phobius"/>
    </source>
</evidence>
<proteinExistence type="predicted"/>
<protein>
    <submittedName>
        <fullName evidence="7">Unannotated protein</fullName>
    </submittedName>
</protein>
<feature type="transmembrane region" description="Helical" evidence="5">
    <location>
        <begin position="329"/>
        <end position="346"/>
    </location>
</feature>
<feature type="transmembrane region" description="Helical" evidence="5">
    <location>
        <begin position="103"/>
        <end position="122"/>
    </location>
</feature>
<evidence type="ECO:0000256" key="3">
    <source>
        <dbReference type="ARBA" id="ARBA00022989"/>
    </source>
</evidence>
<keyword evidence="4 5" id="KW-0472">Membrane</keyword>
<feature type="domain" description="Integral membrane bound transporter" evidence="6">
    <location>
        <begin position="218"/>
        <end position="341"/>
    </location>
</feature>
<feature type="transmembrane region" description="Helical" evidence="5">
    <location>
        <begin position="278"/>
        <end position="296"/>
    </location>
</feature>
<comment type="subcellular location">
    <subcellularLocation>
        <location evidence="1">Membrane</location>
        <topology evidence="1">Multi-pass membrane protein</topology>
    </subcellularLocation>
</comment>
<feature type="transmembrane region" description="Helical" evidence="5">
    <location>
        <begin position="155"/>
        <end position="174"/>
    </location>
</feature>
<keyword evidence="2 5" id="KW-0812">Transmembrane</keyword>
<evidence type="ECO:0000256" key="2">
    <source>
        <dbReference type="ARBA" id="ARBA00022692"/>
    </source>
</evidence>
<evidence type="ECO:0000259" key="6">
    <source>
        <dbReference type="Pfam" id="PF13515"/>
    </source>
</evidence>
<organism evidence="7">
    <name type="scientific">freshwater metagenome</name>
    <dbReference type="NCBI Taxonomy" id="449393"/>
    <lineage>
        <taxon>unclassified sequences</taxon>
        <taxon>metagenomes</taxon>
        <taxon>ecological metagenomes</taxon>
    </lineage>
</organism>
<feature type="transmembrane region" description="Helical" evidence="5">
    <location>
        <begin position="32"/>
        <end position="49"/>
    </location>
</feature>
<gene>
    <name evidence="7" type="ORF">UFOPK3772_01868</name>
</gene>